<dbReference type="SMART" id="SM00419">
    <property type="entry name" value="HTH_CRP"/>
    <property type="match status" value="1"/>
</dbReference>
<dbReference type="Gene3D" id="1.10.10.10">
    <property type="entry name" value="Winged helix-like DNA-binding domain superfamily/Winged helix DNA-binding domain"/>
    <property type="match status" value="1"/>
</dbReference>
<sequence length="257" mass="27922">MHVAPRAAGMPPLPRPSPSLPATQATPWLESIRAGAWFRELPSAMRDALLTHAALRKLEAGEALFARGDPFDGLYCVASGAVLIHAHGVDGKAALLGLLEPGAWFGEICLFDGLARTHDAHAATRGSVLHIPRDRLEAMLASHPAWWREFGKLLAGKTREAFRYVEEAQLLSPVARTARRLAAIARAYGDQPCAPGPTPATARPRSVHIPQEQLGQMLGLSRQTVNHALRELESRGLLRLRYADIELLDLAALEQLS</sequence>
<dbReference type="InterPro" id="IPR036388">
    <property type="entry name" value="WH-like_DNA-bd_sf"/>
</dbReference>
<protein>
    <submittedName>
        <fullName evidence="7">CRP-like cAMP-activated global transcriptional regulator</fullName>
    </submittedName>
</protein>
<feature type="region of interest" description="Disordered" evidence="4">
    <location>
        <begin position="1"/>
        <end position="22"/>
    </location>
</feature>
<organism evidence="7 8">
    <name type="scientific">Cupriavidus respiraculi</name>
    <dbReference type="NCBI Taxonomy" id="195930"/>
    <lineage>
        <taxon>Bacteria</taxon>
        <taxon>Pseudomonadati</taxon>
        <taxon>Pseudomonadota</taxon>
        <taxon>Betaproteobacteria</taxon>
        <taxon>Burkholderiales</taxon>
        <taxon>Burkholderiaceae</taxon>
        <taxon>Cupriavidus</taxon>
    </lineage>
</organism>
<dbReference type="SUPFAM" id="SSF51206">
    <property type="entry name" value="cAMP-binding domain-like"/>
    <property type="match status" value="1"/>
</dbReference>
<name>A0ABN7XYR1_9BURK</name>
<dbReference type="Pfam" id="PF00027">
    <property type="entry name" value="cNMP_binding"/>
    <property type="match status" value="1"/>
</dbReference>
<dbReference type="SMART" id="SM00100">
    <property type="entry name" value="cNMP"/>
    <property type="match status" value="1"/>
</dbReference>
<feature type="domain" description="HTH crp-type" evidence="6">
    <location>
        <begin position="171"/>
        <end position="251"/>
    </location>
</feature>
<dbReference type="InterPro" id="IPR014710">
    <property type="entry name" value="RmlC-like_jellyroll"/>
</dbReference>
<gene>
    <name evidence="7" type="primary">glxR_1</name>
    <name evidence="7" type="ORF">LMG21510_00140</name>
</gene>
<comment type="caution">
    <text evidence="7">The sequence shown here is derived from an EMBL/GenBank/DDBJ whole genome shotgun (WGS) entry which is preliminary data.</text>
</comment>
<keyword evidence="3" id="KW-0804">Transcription</keyword>
<feature type="domain" description="Cyclic nucleotide-binding" evidence="5">
    <location>
        <begin position="37"/>
        <end position="140"/>
    </location>
</feature>
<dbReference type="PANTHER" id="PTHR24567">
    <property type="entry name" value="CRP FAMILY TRANSCRIPTIONAL REGULATORY PROTEIN"/>
    <property type="match status" value="1"/>
</dbReference>
<dbReference type="PROSITE" id="PS51063">
    <property type="entry name" value="HTH_CRP_2"/>
    <property type="match status" value="1"/>
</dbReference>
<reference evidence="7 8" key="1">
    <citation type="submission" date="2021-08" db="EMBL/GenBank/DDBJ databases">
        <authorList>
            <person name="Peeters C."/>
        </authorList>
    </citation>
    <scope>NUCLEOTIDE SEQUENCE [LARGE SCALE GENOMIC DNA]</scope>
    <source>
        <strain evidence="7 8">LMG 21510</strain>
    </source>
</reference>
<evidence type="ECO:0000259" key="5">
    <source>
        <dbReference type="PROSITE" id="PS50042"/>
    </source>
</evidence>
<evidence type="ECO:0000313" key="7">
    <source>
        <dbReference type="EMBL" id="CAG9165591.1"/>
    </source>
</evidence>
<dbReference type="InterPro" id="IPR000595">
    <property type="entry name" value="cNMP-bd_dom"/>
</dbReference>
<evidence type="ECO:0000259" key="6">
    <source>
        <dbReference type="PROSITE" id="PS51063"/>
    </source>
</evidence>
<dbReference type="InterPro" id="IPR018490">
    <property type="entry name" value="cNMP-bd_dom_sf"/>
</dbReference>
<dbReference type="InterPro" id="IPR012318">
    <property type="entry name" value="HTH_CRP"/>
</dbReference>
<evidence type="ECO:0000256" key="4">
    <source>
        <dbReference type="SAM" id="MobiDB-lite"/>
    </source>
</evidence>
<dbReference type="PANTHER" id="PTHR24567:SF74">
    <property type="entry name" value="HTH-TYPE TRANSCRIPTIONAL REGULATOR ARCR"/>
    <property type="match status" value="1"/>
</dbReference>
<dbReference type="InterPro" id="IPR036390">
    <property type="entry name" value="WH_DNA-bd_sf"/>
</dbReference>
<dbReference type="SUPFAM" id="SSF46785">
    <property type="entry name" value="Winged helix' DNA-binding domain"/>
    <property type="match status" value="1"/>
</dbReference>
<dbReference type="Pfam" id="PF13545">
    <property type="entry name" value="HTH_Crp_2"/>
    <property type="match status" value="1"/>
</dbReference>
<dbReference type="CDD" id="cd00038">
    <property type="entry name" value="CAP_ED"/>
    <property type="match status" value="1"/>
</dbReference>
<dbReference type="Gene3D" id="2.60.120.10">
    <property type="entry name" value="Jelly Rolls"/>
    <property type="match status" value="1"/>
</dbReference>
<evidence type="ECO:0000256" key="3">
    <source>
        <dbReference type="ARBA" id="ARBA00023163"/>
    </source>
</evidence>
<keyword evidence="2" id="KW-0238">DNA-binding</keyword>
<evidence type="ECO:0000256" key="1">
    <source>
        <dbReference type="ARBA" id="ARBA00023015"/>
    </source>
</evidence>
<keyword evidence="8" id="KW-1185">Reference proteome</keyword>
<dbReference type="InterPro" id="IPR050397">
    <property type="entry name" value="Env_Response_Regulators"/>
</dbReference>
<proteinExistence type="predicted"/>
<evidence type="ECO:0000256" key="2">
    <source>
        <dbReference type="ARBA" id="ARBA00023125"/>
    </source>
</evidence>
<keyword evidence="1" id="KW-0805">Transcription regulation</keyword>
<dbReference type="PROSITE" id="PS50042">
    <property type="entry name" value="CNMP_BINDING_3"/>
    <property type="match status" value="1"/>
</dbReference>
<dbReference type="Proteomes" id="UP000721236">
    <property type="component" value="Unassembled WGS sequence"/>
</dbReference>
<accession>A0ABN7XYR1</accession>
<dbReference type="EMBL" id="CAJZAH010000001">
    <property type="protein sequence ID" value="CAG9165591.1"/>
    <property type="molecule type" value="Genomic_DNA"/>
</dbReference>
<evidence type="ECO:0000313" key="8">
    <source>
        <dbReference type="Proteomes" id="UP000721236"/>
    </source>
</evidence>